<dbReference type="InterPro" id="IPR051678">
    <property type="entry name" value="AGP_Transferase"/>
</dbReference>
<dbReference type="GO" id="GO:0016740">
    <property type="term" value="F:transferase activity"/>
    <property type="evidence" value="ECO:0007669"/>
    <property type="project" value="UniProtKB-KW"/>
</dbReference>
<dbReference type="Pfam" id="PF01636">
    <property type="entry name" value="APH"/>
    <property type="match status" value="1"/>
</dbReference>
<dbReference type="InterPro" id="IPR002575">
    <property type="entry name" value="Aminoglycoside_PTrfase"/>
</dbReference>
<dbReference type="PANTHER" id="PTHR21310">
    <property type="entry name" value="AMINOGLYCOSIDE PHOSPHOTRANSFERASE-RELATED-RELATED"/>
    <property type="match status" value="1"/>
</dbReference>
<dbReference type="SUPFAM" id="SSF56112">
    <property type="entry name" value="Protein kinase-like (PK-like)"/>
    <property type="match status" value="1"/>
</dbReference>
<comment type="caution">
    <text evidence="2">The sequence shown here is derived from an EMBL/GenBank/DDBJ whole genome shotgun (WGS) entry which is preliminary data.</text>
</comment>
<dbReference type="AlphaFoldDB" id="A0A839HQK2"/>
<protein>
    <submittedName>
        <fullName evidence="2">Phosphotransferase</fullName>
    </submittedName>
</protein>
<dbReference type="Gene3D" id="3.30.200.20">
    <property type="entry name" value="Phosphorylase Kinase, domain 1"/>
    <property type="match status" value="1"/>
</dbReference>
<gene>
    <name evidence="2" type="ORF">H4F90_07740</name>
</gene>
<feature type="domain" description="Aminoglycoside phosphotransferase" evidence="1">
    <location>
        <begin position="35"/>
        <end position="259"/>
    </location>
</feature>
<dbReference type="Gene3D" id="3.90.1200.10">
    <property type="match status" value="1"/>
</dbReference>
<dbReference type="EMBL" id="JACIVI010000002">
    <property type="protein sequence ID" value="MBB1161868.1"/>
    <property type="molecule type" value="Genomic_DNA"/>
</dbReference>
<dbReference type="Proteomes" id="UP000586093">
    <property type="component" value="Unassembled WGS sequence"/>
</dbReference>
<accession>A0A839HQK2</accession>
<keyword evidence="2" id="KW-0808">Transferase</keyword>
<organism evidence="2 3">
    <name type="scientific">Aquariibacter albus</name>
    <dbReference type="NCBI Taxonomy" id="2759899"/>
    <lineage>
        <taxon>Bacteria</taxon>
        <taxon>Pseudomonadati</taxon>
        <taxon>Pseudomonadota</taxon>
        <taxon>Betaproteobacteria</taxon>
        <taxon>Burkholderiales</taxon>
        <taxon>Sphaerotilaceae</taxon>
        <taxon>Aquariibacter</taxon>
    </lineage>
</organism>
<keyword evidence="3" id="KW-1185">Reference proteome</keyword>
<dbReference type="InterPro" id="IPR011009">
    <property type="entry name" value="Kinase-like_dom_sf"/>
</dbReference>
<evidence type="ECO:0000313" key="3">
    <source>
        <dbReference type="Proteomes" id="UP000586093"/>
    </source>
</evidence>
<evidence type="ECO:0000259" key="1">
    <source>
        <dbReference type="Pfam" id="PF01636"/>
    </source>
</evidence>
<reference evidence="2 3" key="1">
    <citation type="submission" date="2020-08" db="EMBL/GenBank/DDBJ databases">
        <title>Aquariorum lacteus gen. nov., sp. nov., a new member of the family Comamonadaceae, isolated from freshwater aquarium.</title>
        <authorList>
            <person name="Chun S.-J."/>
        </authorList>
    </citation>
    <scope>NUCLEOTIDE SEQUENCE [LARGE SCALE GENOMIC DNA]</scope>
    <source>
        <strain evidence="2 3">SJAQ100</strain>
    </source>
</reference>
<sequence length="350" mass="39279">MSHAPIAWTDALRQARFAEWLQAAAARHGLQADSLRPASADASFRRYFRVDGSQGPRIVMDAPPAQEDCKPFVAVAALLREGGVRAPAVLDWDEAQGFMLLEDLGDRTLLQALAGLDAAAAAPLYRQALGALVQLQRIPAEGQVPAYDRALLQRELDLFKPWYIERHCGVHLEAKEAEQLDICLARILDVCAVQPAVLVHRDFHSRNLMVDRTDAATPPGVLDFQDAVWGPISYDLVSLLRDAYVTWDEEVQLDWAIRWWEQARKAGLPVDADFGGFWRDFEWMGLQRHLKVLGIFARLHHRDGKDAYLADLPRVWQYAHKVAARYQGLGPLAHLLERLAGVQRLDAATF</sequence>
<name>A0A839HQK2_9BURK</name>
<proteinExistence type="predicted"/>
<dbReference type="RefSeq" id="WP_182663222.1">
    <property type="nucleotide sequence ID" value="NZ_JACIVI010000002.1"/>
</dbReference>
<evidence type="ECO:0000313" key="2">
    <source>
        <dbReference type="EMBL" id="MBB1161868.1"/>
    </source>
</evidence>